<dbReference type="EMBL" id="JAIWYP010000001">
    <property type="protein sequence ID" value="KAH3880391.1"/>
    <property type="molecule type" value="Genomic_DNA"/>
</dbReference>
<dbReference type="Proteomes" id="UP000828390">
    <property type="component" value="Unassembled WGS sequence"/>
</dbReference>
<reference evidence="1" key="1">
    <citation type="journal article" date="2019" name="bioRxiv">
        <title>The Genome of the Zebra Mussel, Dreissena polymorpha: A Resource for Invasive Species Research.</title>
        <authorList>
            <person name="McCartney M.A."/>
            <person name="Auch B."/>
            <person name="Kono T."/>
            <person name="Mallez S."/>
            <person name="Zhang Y."/>
            <person name="Obille A."/>
            <person name="Becker A."/>
            <person name="Abrahante J.E."/>
            <person name="Garbe J."/>
            <person name="Badalamenti J.P."/>
            <person name="Herman A."/>
            <person name="Mangelson H."/>
            <person name="Liachko I."/>
            <person name="Sullivan S."/>
            <person name="Sone E.D."/>
            <person name="Koren S."/>
            <person name="Silverstein K.A.T."/>
            <person name="Beckman K.B."/>
            <person name="Gohl D.M."/>
        </authorList>
    </citation>
    <scope>NUCLEOTIDE SEQUENCE</scope>
    <source>
        <strain evidence="1">Duluth1</strain>
        <tissue evidence="1">Whole animal</tissue>
    </source>
</reference>
<proteinExistence type="predicted"/>
<sequence length="66" mass="7282">MLALYPGWVPASGHQRSSSSWVTMLSSIFTGRMPATTKLSASPVSWVSAWSNWLPTWWVPTTVTTV</sequence>
<dbReference type="AlphaFoldDB" id="A0A9D4MRI4"/>
<gene>
    <name evidence="1" type="ORF">DPMN_004305</name>
</gene>
<evidence type="ECO:0000313" key="2">
    <source>
        <dbReference type="Proteomes" id="UP000828390"/>
    </source>
</evidence>
<reference evidence="1" key="2">
    <citation type="submission" date="2020-11" db="EMBL/GenBank/DDBJ databases">
        <authorList>
            <person name="McCartney M.A."/>
            <person name="Auch B."/>
            <person name="Kono T."/>
            <person name="Mallez S."/>
            <person name="Becker A."/>
            <person name="Gohl D.M."/>
            <person name="Silverstein K.A.T."/>
            <person name="Koren S."/>
            <person name="Bechman K.B."/>
            <person name="Herman A."/>
            <person name="Abrahante J.E."/>
            <person name="Garbe J."/>
        </authorList>
    </citation>
    <scope>NUCLEOTIDE SEQUENCE</scope>
    <source>
        <strain evidence="1">Duluth1</strain>
        <tissue evidence="1">Whole animal</tissue>
    </source>
</reference>
<keyword evidence="2" id="KW-1185">Reference proteome</keyword>
<accession>A0A9D4MRI4</accession>
<evidence type="ECO:0000313" key="1">
    <source>
        <dbReference type="EMBL" id="KAH3880391.1"/>
    </source>
</evidence>
<protein>
    <submittedName>
        <fullName evidence="1">Uncharacterized protein</fullName>
    </submittedName>
</protein>
<comment type="caution">
    <text evidence="1">The sequence shown here is derived from an EMBL/GenBank/DDBJ whole genome shotgun (WGS) entry which is preliminary data.</text>
</comment>
<organism evidence="1 2">
    <name type="scientific">Dreissena polymorpha</name>
    <name type="common">Zebra mussel</name>
    <name type="synonym">Mytilus polymorpha</name>
    <dbReference type="NCBI Taxonomy" id="45954"/>
    <lineage>
        <taxon>Eukaryota</taxon>
        <taxon>Metazoa</taxon>
        <taxon>Spiralia</taxon>
        <taxon>Lophotrochozoa</taxon>
        <taxon>Mollusca</taxon>
        <taxon>Bivalvia</taxon>
        <taxon>Autobranchia</taxon>
        <taxon>Heteroconchia</taxon>
        <taxon>Euheterodonta</taxon>
        <taxon>Imparidentia</taxon>
        <taxon>Neoheterodontei</taxon>
        <taxon>Myida</taxon>
        <taxon>Dreissenoidea</taxon>
        <taxon>Dreissenidae</taxon>
        <taxon>Dreissena</taxon>
    </lineage>
</organism>
<name>A0A9D4MRI4_DREPO</name>